<dbReference type="AlphaFoldDB" id="A0A1T1ANK4"/>
<dbReference type="NCBIfam" id="TIGR00682">
    <property type="entry name" value="lpxK"/>
    <property type="match status" value="1"/>
</dbReference>
<dbReference type="GO" id="GO:0009245">
    <property type="term" value="P:lipid A biosynthetic process"/>
    <property type="evidence" value="ECO:0007669"/>
    <property type="project" value="UniProtKB-UniRule"/>
</dbReference>
<evidence type="ECO:0000256" key="8">
    <source>
        <dbReference type="ARBA" id="ARBA00022741"/>
    </source>
</evidence>
<evidence type="ECO:0000256" key="2">
    <source>
        <dbReference type="ARBA" id="ARBA00004870"/>
    </source>
</evidence>
<dbReference type="InterPro" id="IPR003758">
    <property type="entry name" value="LpxK"/>
</dbReference>
<dbReference type="InterPro" id="IPR027417">
    <property type="entry name" value="P-loop_NTPase"/>
</dbReference>
<feature type="transmembrane region" description="Helical" evidence="14">
    <location>
        <begin position="22"/>
        <end position="44"/>
    </location>
</feature>
<evidence type="ECO:0000256" key="9">
    <source>
        <dbReference type="ARBA" id="ARBA00022777"/>
    </source>
</evidence>
<comment type="catalytic activity">
    <reaction evidence="13">
        <text>a lipid A disaccharide + ATP = a lipid IVA + ADP + H(+)</text>
        <dbReference type="Rhea" id="RHEA:67840"/>
        <dbReference type="ChEBI" id="CHEBI:15378"/>
        <dbReference type="ChEBI" id="CHEBI:30616"/>
        <dbReference type="ChEBI" id="CHEBI:176343"/>
        <dbReference type="ChEBI" id="CHEBI:176425"/>
        <dbReference type="ChEBI" id="CHEBI:456216"/>
        <dbReference type="EC" id="2.7.1.130"/>
    </reaction>
</comment>
<dbReference type="OrthoDB" id="9766423at2"/>
<comment type="similarity">
    <text evidence="13">Belongs to the LpxK family.</text>
</comment>
<feature type="binding site" evidence="13">
    <location>
        <begin position="66"/>
        <end position="73"/>
    </location>
    <ligand>
        <name>ATP</name>
        <dbReference type="ChEBI" id="CHEBI:30616"/>
    </ligand>
</feature>
<evidence type="ECO:0000256" key="11">
    <source>
        <dbReference type="ARBA" id="ARBA00023098"/>
    </source>
</evidence>
<comment type="function">
    <text evidence="1 13">Transfers the gamma-phosphate of ATP to the 4'-position of a tetraacyldisaccharide 1-phosphate intermediate (termed DS-1-P) to form tetraacyldisaccharide 1,4'-bis-phosphate (lipid IVA).</text>
</comment>
<dbReference type="UniPathway" id="UPA00359">
    <property type="reaction ID" value="UER00482"/>
</dbReference>
<comment type="pathway">
    <text evidence="2 13">Glycolipid biosynthesis; lipid IV(A) biosynthesis; lipid IV(A) from (3R)-3-hydroxytetradecanoyl-[acyl-carrier-protein] and UDP-N-acetyl-alpha-D-glucosamine: step 6/6.</text>
</comment>
<dbReference type="CDD" id="cd01983">
    <property type="entry name" value="SIMIBI"/>
    <property type="match status" value="1"/>
</dbReference>
<evidence type="ECO:0000256" key="10">
    <source>
        <dbReference type="ARBA" id="ARBA00022840"/>
    </source>
</evidence>
<keyword evidence="14" id="KW-0812">Transmembrane</keyword>
<protein>
    <recommendedName>
        <fullName evidence="4 13">Tetraacyldisaccharide 4'-kinase</fullName>
        <ecNumber evidence="3 13">2.7.1.130</ecNumber>
    </recommendedName>
    <alternativeName>
        <fullName evidence="12 13">Lipid A 4'-kinase</fullName>
    </alternativeName>
</protein>
<reference evidence="15 16" key="1">
    <citation type="submission" date="2017-01" db="EMBL/GenBank/DDBJ databases">
        <title>Genome sequencing of Rhodoferax fermentans JCM 7819.</title>
        <authorList>
            <person name="Kim Y.J."/>
            <person name="Farh M.E.-A."/>
            <person name="Yang D.-C."/>
        </authorList>
    </citation>
    <scope>NUCLEOTIDE SEQUENCE [LARGE SCALE GENOMIC DNA]</scope>
    <source>
        <strain evidence="15 16">JCM 7819</strain>
    </source>
</reference>
<gene>
    <name evidence="13" type="primary">lpxK</name>
    <name evidence="15" type="ORF">RF819_01910</name>
</gene>
<dbReference type="HAMAP" id="MF_00409">
    <property type="entry name" value="LpxK"/>
    <property type="match status" value="1"/>
</dbReference>
<dbReference type="GO" id="GO:0005886">
    <property type="term" value="C:plasma membrane"/>
    <property type="evidence" value="ECO:0007669"/>
    <property type="project" value="TreeGrafter"/>
</dbReference>
<keyword evidence="10 13" id="KW-0067">ATP-binding</keyword>
<dbReference type="GO" id="GO:0009244">
    <property type="term" value="P:lipopolysaccharide core region biosynthetic process"/>
    <property type="evidence" value="ECO:0007669"/>
    <property type="project" value="TreeGrafter"/>
</dbReference>
<evidence type="ECO:0000313" key="15">
    <source>
        <dbReference type="EMBL" id="OOV05627.1"/>
    </source>
</evidence>
<dbReference type="EMBL" id="MTJN01000002">
    <property type="protein sequence ID" value="OOV05627.1"/>
    <property type="molecule type" value="Genomic_DNA"/>
</dbReference>
<dbReference type="PANTHER" id="PTHR42724:SF1">
    <property type="entry name" value="TETRAACYLDISACCHARIDE 4'-KINASE, MITOCHONDRIAL-RELATED"/>
    <property type="match status" value="1"/>
</dbReference>
<dbReference type="RefSeq" id="WP_078363409.1">
    <property type="nucleotide sequence ID" value="NZ_MTJN01000002.1"/>
</dbReference>
<evidence type="ECO:0000256" key="6">
    <source>
        <dbReference type="ARBA" id="ARBA00022556"/>
    </source>
</evidence>
<dbReference type="Pfam" id="PF02606">
    <property type="entry name" value="LpxK"/>
    <property type="match status" value="1"/>
</dbReference>
<keyword evidence="11 13" id="KW-0443">Lipid metabolism</keyword>
<evidence type="ECO:0000256" key="5">
    <source>
        <dbReference type="ARBA" id="ARBA00022516"/>
    </source>
</evidence>
<evidence type="ECO:0000313" key="16">
    <source>
        <dbReference type="Proteomes" id="UP000190750"/>
    </source>
</evidence>
<keyword evidence="14" id="KW-0472">Membrane</keyword>
<organism evidence="15 16">
    <name type="scientific">Rhodoferax fermentans</name>
    <dbReference type="NCBI Taxonomy" id="28066"/>
    <lineage>
        <taxon>Bacteria</taxon>
        <taxon>Pseudomonadati</taxon>
        <taxon>Pseudomonadota</taxon>
        <taxon>Betaproteobacteria</taxon>
        <taxon>Burkholderiales</taxon>
        <taxon>Comamonadaceae</taxon>
        <taxon>Rhodoferax</taxon>
    </lineage>
</organism>
<keyword evidence="14" id="KW-1133">Transmembrane helix</keyword>
<keyword evidence="7 13" id="KW-0808">Transferase</keyword>
<dbReference type="EC" id="2.7.1.130" evidence="3 13"/>
<evidence type="ECO:0000256" key="1">
    <source>
        <dbReference type="ARBA" id="ARBA00002274"/>
    </source>
</evidence>
<comment type="caution">
    <text evidence="15">The sequence shown here is derived from an EMBL/GenBank/DDBJ whole genome shotgun (WGS) entry which is preliminary data.</text>
</comment>
<proteinExistence type="inferred from homology"/>
<keyword evidence="9 13" id="KW-0418">Kinase</keyword>
<dbReference type="GO" id="GO:0009029">
    <property type="term" value="F:lipid-A 4'-kinase activity"/>
    <property type="evidence" value="ECO:0007669"/>
    <property type="project" value="UniProtKB-UniRule"/>
</dbReference>
<evidence type="ECO:0000256" key="4">
    <source>
        <dbReference type="ARBA" id="ARBA00016436"/>
    </source>
</evidence>
<evidence type="ECO:0000256" key="13">
    <source>
        <dbReference type="HAMAP-Rule" id="MF_00409"/>
    </source>
</evidence>
<keyword evidence="6 13" id="KW-0441">Lipid A biosynthesis</keyword>
<dbReference type="GO" id="GO:0005524">
    <property type="term" value="F:ATP binding"/>
    <property type="evidence" value="ECO:0007669"/>
    <property type="project" value="UniProtKB-UniRule"/>
</dbReference>
<evidence type="ECO:0000256" key="12">
    <source>
        <dbReference type="ARBA" id="ARBA00029757"/>
    </source>
</evidence>
<evidence type="ECO:0000256" key="7">
    <source>
        <dbReference type="ARBA" id="ARBA00022679"/>
    </source>
</evidence>
<keyword evidence="16" id="KW-1185">Reference proteome</keyword>
<accession>A0A1T1ANK4</accession>
<evidence type="ECO:0000256" key="3">
    <source>
        <dbReference type="ARBA" id="ARBA00012071"/>
    </source>
</evidence>
<name>A0A1T1ANK4_RHOFE</name>
<keyword evidence="8 13" id="KW-0547">Nucleotide-binding</keyword>
<dbReference type="Proteomes" id="UP000190750">
    <property type="component" value="Unassembled WGS sequence"/>
</dbReference>
<keyword evidence="5 13" id="KW-0444">Lipid biosynthesis</keyword>
<dbReference type="SUPFAM" id="SSF52540">
    <property type="entry name" value="P-loop containing nucleoside triphosphate hydrolases"/>
    <property type="match status" value="1"/>
</dbReference>
<dbReference type="STRING" id="28066.RF819_01910"/>
<dbReference type="PANTHER" id="PTHR42724">
    <property type="entry name" value="TETRAACYLDISACCHARIDE 4'-KINASE"/>
    <property type="match status" value="1"/>
</dbReference>
<evidence type="ECO:0000256" key="14">
    <source>
        <dbReference type="SAM" id="Phobius"/>
    </source>
</evidence>
<sequence>MPPSPTPAWQQTLLRAWTQRGLLAWSLWPLSLLYRLLIGLRAALFHTGLLATRRVAVPVVIVGNVVAGGAGKTPVVIALVEHLQRRGIRVGVISRGYGRSLAGCQEVTQQRAAQEVGDEPALIHRRTGAPVFVAEERVHAAQALLARHPQTQIILSDDGLQHLALHRDLEIGVFDERGVGNGFLLPAGPLREPWPRRLDLVLRSGTAPTFDGFRIRRTLADHAVTQDGSQIPLRELASQPTAPLLALAAIAQPEVFFTMLRQLGLTLQSTLALPDHYDFKSFSANEYKGYRLICTEKDAVKLWPLCPDALAVPLMAVLPDEAWQAFDSRIDTLLAPATPP</sequence>